<protein>
    <submittedName>
        <fullName evidence="3">Uncharacterized protein</fullName>
    </submittedName>
</protein>
<name>I2FRC2_USTHO</name>
<sequence length="158" mass="17099">MDNPLAKVLNPTLEAPTTGCVTTHGDGVDFIQREENFGDSVGLAIDCLGGVFSLLSLVFKESFDGIAAANYIGIVVLELAIFALYFILNPRARRQRQEQEAKSGSTAPVTAAQDIEQTPAEAAVVIETPEWSRHTAWDEKPPTLPTNQQHSQNLLPPA</sequence>
<evidence type="ECO:0000256" key="2">
    <source>
        <dbReference type="SAM" id="Phobius"/>
    </source>
</evidence>
<dbReference type="eggNOG" id="KOG2913">
    <property type="taxonomic scope" value="Eukaryota"/>
</dbReference>
<keyword evidence="2" id="KW-1133">Transmembrane helix</keyword>
<keyword evidence="2" id="KW-0812">Transmembrane</keyword>
<evidence type="ECO:0000313" key="4">
    <source>
        <dbReference type="Proteomes" id="UP000006174"/>
    </source>
</evidence>
<evidence type="ECO:0000313" key="3">
    <source>
        <dbReference type="EMBL" id="CCF49465.1"/>
    </source>
</evidence>
<feature type="compositionally biased region" description="Polar residues" evidence="1">
    <location>
        <begin position="145"/>
        <end position="158"/>
    </location>
</feature>
<organism evidence="3 4">
    <name type="scientific">Ustilago hordei</name>
    <name type="common">Barley covered smut fungus</name>
    <dbReference type="NCBI Taxonomy" id="120017"/>
    <lineage>
        <taxon>Eukaryota</taxon>
        <taxon>Fungi</taxon>
        <taxon>Dikarya</taxon>
        <taxon>Basidiomycota</taxon>
        <taxon>Ustilaginomycotina</taxon>
        <taxon>Ustilaginomycetes</taxon>
        <taxon>Ustilaginales</taxon>
        <taxon>Ustilaginaceae</taxon>
        <taxon>Ustilago</taxon>
    </lineage>
</organism>
<dbReference type="STRING" id="1128400.I2FRC2"/>
<feature type="region of interest" description="Disordered" evidence="1">
    <location>
        <begin position="96"/>
        <end position="117"/>
    </location>
</feature>
<proteinExistence type="predicted"/>
<keyword evidence="2" id="KW-0472">Membrane</keyword>
<feature type="region of interest" description="Disordered" evidence="1">
    <location>
        <begin position="131"/>
        <end position="158"/>
    </location>
</feature>
<dbReference type="AlphaFoldDB" id="I2FRC2"/>
<accession>I2FRC2</accession>
<feature type="transmembrane region" description="Helical" evidence="2">
    <location>
        <begin position="65"/>
        <end position="88"/>
    </location>
</feature>
<dbReference type="EMBL" id="CAGI01000145">
    <property type="protein sequence ID" value="CCF49465.1"/>
    <property type="molecule type" value="Genomic_DNA"/>
</dbReference>
<keyword evidence="4" id="KW-1185">Reference proteome</keyword>
<reference evidence="3 4" key="1">
    <citation type="journal article" date="2012" name="Plant Cell">
        <title>Genome comparison of barley and maize smut fungi reveals targeted loss of RNA silencing components and species-specific presence of transposable elements.</title>
        <authorList>
            <person name="Laurie J.D."/>
            <person name="Ali S."/>
            <person name="Linning R."/>
            <person name="Mannhaupt G."/>
            <person name="Wong P."/>
            <person name="Gueldener U."/>
            <person name="Muensterkoetter M."/>
            <person name="Moore R."/>
            <person name="Kahmann R."/>
            <person name="Bakkeren G."/>
            <person name="Schirawski J."/>
        </authorList>
    </citation>
    <scope>NUCLEOTIDE SEQUENCE [LARGE SCALE GENOMIC DNA]</scope>
    <source>
        <strain evidence="4">Uh4875-4</strain>
    </source>
</reference>
<feature type="compositionally biased region" description="Basic and acidic residues" evidence="1">
    <location>
        <begin position="131"/>
        <end position="141"/>
    </location>
</feature>
<dbReference type="Proteomes" id="UP000006174">
    <property type="component" value="Unassembled WGS sequence"/>
</dbReference>
<dbReference type="HOGENOM" id="CLU_1670690_0_0_1"/>
<comment type="caution">
    <text evidence="3">The sequence shown here is derived from an EMBL/GenBank/DDBJ whole genome shotgun (WGS) entry which is preliminary data.</text>
</comment>
<dbReference type="OrthoDB" id="407617at2759"/>
<evidence type="ECO:0000256" key="1">
    <source>
        <dbReference type="SAM" id="MobiDB-lite"/>
    </source>
</evidence>
<gene>
    <name evidence="3" type="ORF">UHOR_07431</name>
</gene>